<reference evidence="7" key="1">
    <citation type="journal article" date="2020" name="Fungal Divers.">
        <title>Resolving the Mortierellaceae phylogeny through synthesis of multi-gene phylogenetics and phylogenomics.</title>
        <authorList>
            <person name="Vandepol N."/>
            <person name="Liber J."/>
            <person name="Desiro A."/>
            <person name="Na H."/>
            <person name="Kennedy M."/>
            <person name="Barry K."/>
            <person name="Grigoriev I.V."/>
            <person name="Miller A.N."/>
            <person name="O'Donnell K."/>
            <person name="Stajich J.E."/>
            <person name="Bonito G."/>
        </authorList>
    </citation>
    <scope>NUCLEOTIDE SEQUENCE</scope>
    <source>
        <strain evidence="7">KOD1015</strain>
    </source>
</reference>
<feature type="compositionally biased region" description="Low complexity" evidence="5">
    <location>
        <begin position="173"/>
        <end position="193"/>
    </location>
</feature>
<feature type="DNA-binding region" description="Homeobox" evidence="4">
    <location>
        <begin position="826"/>
        <end position="888"/>
    </location>
</feature>
<feature type="region of interest" description="Disordered" evidence="5">
    <location>
        <begin position="548"/>
        <end position="710"/>
    </location>
</feature>
<feature type="compositionally biased region" description="Basic residues" evidence="5">
    <location>
        <begin position="672"/>
        <end position="692"/>
    </location>
</feature>
<feature type="region of interest" description="Disordered" evidence="5">
    <location>
        <begin position="251"/>
        <end position="536"/>
    </location>
</feature>
<dbReference type="SUPFAM" id="SSF46689">
    <property type="entry name" value="Homeodomain-like"/>
    <property type="match status" value="1"/>
</dbReference>
<dbReference type="EMBL" id="JAABOA010000735">
    <property type="protein sequence ID" value="KAF9583322.1"/>
    <property type="molecule type" value="Genomic_DNA"/>
</dbReference>
<feature type="compositionally biased region" description="Basic and acidic residues" evidence="5">
    <location>
        <begin position="374"/>
        <end position="387"/>
    </location>
</feature>
<feature type="region of interest" description="Disordered" evidence="5">
    <location>
        <begin position="173"/>
        <end position="195"/>
    </location>
</feature>
<feature type="compositionally biased region" description="Low complexity" evidence="5">
    <location>
        <begin position="591"/>
        <end position="603"/>
    </location>
</feature>
<feature type="compositionally biased region" description="Low complexity" evidence="5">
    <location>
        <begin position="298"/>
        <end position="328"/>
    </location>
</feature>
<evidence type="ECO:0000256" key="2">
    <source>
        <dbReference type="ARBA" id="ARBA00023155"/>
    </source>
</evidence>
<proteinExistence type="predicted"/>
<dbReference type="InterPro" id="IPR008422">
    <property type="entry name" value="KN_HD"/>
</dbReference>
<feature type="region of interest" description="Disordered" evidence="5">
    <location>
        <begin position="1006"/>
        <end position="1031"/>
    </location>
</feature>
<feature type="compositionally biased region" description="Polar residues" evidence="5">
    <location>
        <begin position="623"/>
        <end position="643"/>
    </location>
</feature>
<dbReference type="InterPro" id="IPR001356">
    <property type="entry name" value="HD"/>
</dbReference>
<feature type="compositionally biased region" description="Low complexity" evidence="5">
    <location>
        <begin position="131"/>
        <end position="161"/>
    </location>
</feature>
<dbReference type="SMART" id="SM00389">
    <property type="entry name" value="HOX"/>
    <property type="match status" value="1"/>
</dbReference>
<keyword evidence="3 4" id="KW-0539">Nucleus</keyword>
<feature type="compositionally biased region" description="Polar residues" evidence="5">
    <location>
        <begin position="265"/>
        <end position="278"/>
    </location>
</feature>
<feature type="compositionally biased region" description="Polar residues" evidence="5">
    <location>
        <begin position="92"/>
        <end position="102"/>
    </location>
</feature>
<feature type="compositionally biased region" description="Low complexity" evidence="5">
    <location>
        <begin position="432"/>
        <end position="446"/>
    </location>
</feature>
<dbReference type="PANTHER" id="PTHR11850">
    <property type="entry name" value="HOMEOBOX PROTEIN TRANSCRIPTION FACTORS"/>
    <property type="match status" value="1"/>
</dbReference>
<dbReference type="InterPro" id="IPR050224">
    <property type="entry name" value="TALE_homeobox"/>
</dbReference>
<feature type="compositionally biased region" description="Basic residues" evidence="5">
    <location>
        <begin position="280"/>
        <end position="290"/>
    </location>
</feature>
<dbReference type="OrthoDB" id="10056939at2759"/>
<feature type="compositionally biased region" description="Low complexity" evidence="5">
    <location>
        <begin position="19"/>
        <end position="56"/>
    </location>
</feature>
<dbReference type="Gene3D" id="1.10.10.60">
    <property type="entry name" value="Homeodomain-like"/>
    <property type="match status" value="1"/>
</dbReference>
<evidence type="ECO:0000256" key="4">
    <source>
        <dbReference type="PROSITE-ProRule" id="PRU00108"/>
    </source>
</evidence>
<feature type="compositionally biased region" description="Low complexity" evidence="5">
    <location>
        <begin position="549"/>
        <end position="566"/>
    </location>
</feature>
<evidence type="ECO:0000259" key="6">
    <source>
        <dbReference type="PROSITE" id="PS50071"/>
    </source>
</evidence>
<feature type="region of interest" description="Disordered" evidence="5">
    <location>
        <begin position="765"/>
        <end position="833"/>
    </location>
</feature>
<evidence type="ECO:0000256" key="1">
    <source>
        <dbReference type="ARBA" id="ARBA00023125"/>
    </source>
</evidence>
<comment type="subcellular location">
    <subcellularLocation>
        <location evidence="4">Nucleus</location>
    </subcellularLocation>
</comment>
<feature type="compositionally biased region" description="Basic and acidic residues" evidence="5">
    <location>
        <begin position="251"/>
        <end position="263"/>
    </location>
</feature>
<protein>
    <submittedName>
        <fullName evidence="7">Homeobox protein pknox1</fullName>
    </submittedName>
</protein>
<feature type="domain" description="Homeobox" evidence="6">
    <location>
        <begin position="824"/>
        <end position="887"/>
    </location>
</feature>
<dbReference type="GO" id="GO:0006355">
    <property type="term" value="P:regulation of DNA-templated transcription"/>
    <property type="evidence" value="ECO:0007669"/>
    <property type="project" value="InterPro"/>
</dbReference>
<dbReference type="Proteomes" id="UP000780801">
    <property type="component" value="Unassembled WGS sequence"/>
</dbReference>
<dbReference type="CDD" id="cd00086">
    <property type="entry name" value="homeodomain"/>
    <property type="match status" value="1"/>
</dbReference>
<evidence type="ECO:0000256" key="3">
    <source>
        <dbReference type="ARBA" id="ARBA00023242"/>
    </source>
</evidence>
<keyword evidence="8" id="KW-1185">Reference proteome</keyword>
<evidence type="ECO:0000313" key="7">
    <source>
        <dbReference type="EMBL" id="KAF9583322.1"/>
    </source>
</evidence>
<dbReference type="PROSITE" id="PS50071">
    <property type="entry name" value="HOMEOBOX_2"/>
    <property type="match status" value="1"/>
</dbReference>
<comment type="caution">
    <text evidence="7">The sequence shown here is derived from an EMBL/GenBank/DDBJ whole genome shotgun (WGS) entry which is preliminary data.</text>
</comment>
<accession>A0A9P6FXK5</accession>
<name>A0A9P6FXK5_9FUNG</name>
<gene>
    <name evidence="7" type="primary">PKNOX1</name>
    <name evidence="7" type="ORF">BGW38_009748</name>
</gene>
<evidence type="ECO:0000313" key="8">
    <source>
        <dbReference type="Proteomes" id="UP000780801"/>
    </source>
</evidence>
<dbReference type="GO" id="GO:0005634">
    <property type="term" value="C:nucleus"/>
    <property type="evidence" value="ECO:0007669"/>
    <property type="project" value="UniProtKB-SubCell"/>
</dbReference>
<feature type="region of interest" description="Disordered" evidence="5">
    <location>
        <begin position="1"/>
        <end position="161"/>
    </location>
</feature>
<feature type="compositionally biased region" description="Low complexity" evidence="5">
    <location>
        <begin position="778"/>
        <end position="822"/>
    </location>
</feature>
<feature type="compositionally biased region" description="Basic and acidic residues" evidence="5">
    <location>
        <begin position="398"/>
        <end position="407"/>
    </location>
</feature>
<keyword evidence="2 4" id="KW-0371">Homeobox</keyword>
<sequence>MAQRFTPIVLFDDFHPKSHPSTIPASASTSSPTHYQRQQQQQSHSKWSSSQKSAVSIVTNDRDGRDSGMGMDMDIDMDESKHEQPLPLPPNEESNGYSSSSRHSQDTRIPSEGVDGEEDKADPGSTSPRLSKTASRKTSISSSSTAATQISSSNDDSSSSALVSLPSPYFPITSPSTSVFPKTSSPTTPTDPTLVSVQAHGQNTHKNSNTSTSPSMAGRVVIDMHWKRVQRMLQQNSLLWWELVRYTRDLERKEREQETEKESMTLGNSSTEGSSQTFYHQHHHHHHYHHPMLPPLHPQQQYRQPVQLLSSTQSNQAQQQPLSQGSLSTRRSLPSIRTKIMQNRSHPYEYHSTIGDIGRSSGSTSGEVGGESVGRGDRDQERSDPPHSRSSHPNSVYDRSDYQDTRDSLQSAVAGPGGPMAMDTRARVMAPRSTTSSSSPRSTTSQSRRRSSVSSMNEAEEEGHPPDPYPPHYSGRDHYHAYSGFSSRRGFSDEHALSPSHRSDTPRVGASDNGSGPLGMSKTAGHGSDRTRDSTTMDTMSWKRHIVQPKSVHSTSSPSSLSPPASNQYTVDHKSSPYDPLPSPGTSAGIQSSGPSSVTSSPQSRERSISMMQPSAHSHHYHPNSQYHPARISTNESVHHQWNGSGSGPSQPPSSSSPPSSSKPHFAEHSHPQQHPHHHHHHHHHPHSHVHYLHPNTSSKGLSGRSLNEYPYSPSPLNGAAPVIQRPIPVKPSSTSGPYSLSNITGGRGGHSIDSGVAPEHIRSNNPHGSTIIGGNGVNATSNSNNNNGTASHGTTMTTAAATSSSNTNANTSNNSNGNGSTMDPNRKRRGNLPKSVTSVLKNWLVQNATHPYPTEDEKMQLSAATQLSMNQISNWFINARRRILQPILVEVAAAKNAAAAAAAGESGSGVSGYGKGGSGGTGNAGVEGSAFEKKSTPSVDGVNMVAPENVMIVRKGKGSRMQVEGLGGEPLSASAIANVNATIAAASHSHKEKDRAVAVAAAVAAAGPTPPLSTAASNRRAGDETETESP</sequence>
<dbReference type="InterPro" id="IPR009057">
    <property type="entry name" value="Homeodomain-like_sf"/>
</dbReference>
<dbReference type="Pfam" id="PF05920">
    <property type="entry name" value="Homeobox_KN"/>
    <property type="match status" value="1"/>
</dbReference>
<dbReference type="GO" id="GO:0003677">
    <property type="term" value="F:DNA binding"/>
    <property type="evidence" value="ECO:0007669"/>
    <property type="project" value="UniProtKB-UniRule"/>
</dbReference>
<organism evidence="7 8">
    <name type="scientific">Lunasporangiospora selenospora</name>
    <dbReference type="NCBI Taxonomy" id="979761"/>
    <lineage>
        <taxon>Eukaryota</taxon>
        <taxon>Fungi</taxon>
        <taxon>Fungi incertae sedis</taxon>
        <taxon>Mucoromycota</taxon>
        <taxon>Mortierellomycotina</taxon>
        <taxon>Mortierellomycetes</taxon>
        <taxon>Mortierellales</taxon>
        <taxon>Mortierellaceae</taxon>
        <taxon>Lunasporangiospora</taxon>
    </lineage>
</organism>
<feature type="compositionally biased region" description="Basic and acidic residues" evidence="5">
    <location>
        <begin position="490"/>
        <end position="505"/>
    </location>
</feature>
<feature type="region of interest" description="Disordered" evidence="5">
    <location>
        <begin position="918"/>
        <end position="937"/>
    </location>
</feature>
<evidence type="ECO:0000256" key="5">
    <source>
        <dbReference type="SAM" id="MobiDB-lite"/>
    </source>
</evidence>
<keyword evidence="1 4" id="KW-0238">DNA-binding</keyword>
<dbReference type="AlphaFoldDB" id="A0A9P6FXK5"/>